<dbReference type="Gene3D" id="1.10.150.110">
    <property type="entry name" value="DNA polymerase beta, N-terminal domain-like"/>
    <property type="match status" value="1"/>
</dbReference>
<comment type="cofactor">
    <cofactor evidence="1">
        <name>Mn(2+)</name>
        <dbReference type="ChEBI" id="CHEBI:29035"/>
    </cofactor>
</comment>
<evidence type="ECO:0000256" key="9">
    <source>
        <dbReference type="ARBA" id="ARBA00022695"/>
    </source>
</evidence>
<keyword evidence="17" id="KW-0456">Lyase</keyword>
<dbReference type="Pfam" id="PF14792">
    <property type="entry name" value="DNA_pol_B_palm"/>
    <property type="match status" value="1"/>
</dbReference>
<evidence type="ECO:0000256" key="17">
    <source>
        <dbReference type="ARBA" id="ARBA00023239"/>
    </source>
</evidence>
<evidence type="ECO:0000256" key="7">
    <source>
        <dbReference type="ARBA" id="ARBA00022634"/>
    </source>
</evidence>
<keyword evidence="7" id="KW-0237">DNA synthesis</keyword>
<dbReference type="InterPro" id="IPR037160">
    <property type="entry name" value="DNA_Pol_thumb_sf"/>
</dbReference>
<feature type="compositionally biased region" description="Low complexity" evidence="21">
    <location>
        <begin position="231"/>
        <end position="246"/>
    </location>
</feature>
<dbReference type="SMART" id="SM00483">
    <property type="entry name" value="POLXc"/>
    <property type="match status" value="1"/>
</dbReference>
<evidence type="ECO:0000256" key="13">
    <source>
        <dbReference type="ARBA" id="ARBA00022842"/>
    </source>
</evidence>
<dbReference type="InterPro" id="IPR019843">
    <property type="entry name" value="DNA_pol-X_BS"/>
</dbReference>
<dbReference type="PROSITE" id="PS00522">
    <property type="entry name" value="DNA_POLYMERASE_X"/>
    <property type="match status" value="1"/>
</dbReference>
<keyword evidence="23" id="KW-1185">Reference proteome</keyword>
<evidence type="ECO:0000256" key="4">
    <source>
        <dbReference type="ARBA" id="ARBA00008323"/>
    </source>
</evidence>
<dbReference type="PANTHER" id="PTHR11276">
    <property type="entry name" value="DNA POLYMERASE TYPE-X FAMILY MEMBER"/>
    <property type="match status" value="1"/>
</dbReference>
<dbReference type="InterPro" id="IPR022312">
    <property type="entry name" value="DNA_pol_X"/>
</dbReference>
<dbReference type="Gene3D" id="1.10.150.20">
    <property type="entry name" value="5' to 3' exonuclease, C-terminal subdomain"/>
    <property type="match status" value="1"/>
</dbReference>
<keyword evidence="14" id="KW-0239">DNA-directed DNA polymerase</keyword>
<keyword evidence="12" id="KW-0227">DNA damage</keyword>
<dbReference type="InterPro" id="IPR001357">
    <property type="entry name" value="BRCT_dom"/>
</dbReference>
<evidence type="ECO:0000256" key="11">
    <source>
        <dbReference type="ARBA" id="ARBA00022723"/>
    </source>
</evidence>
<sequence>MDVKTSRVSSKKRDSVEDAFGLPASKRKKTADVSKCKQTEAQSPADKFMKDVNIFILQAGLGKMRANILSKQFTKYGGTIHEQILDETTHVVVDEKMEIDRFCRILKLDTPPTHLKIVKGNWLSNCFAEEKLVDTCDFELDVNTDAKLEKDERQSKEKLPADVTRGINEQPGGHSKSDVVVADEIHPCSSKTDSSYHTEAKSNQSKGYDSEDSAYEPSDDEDYLSSFTDGPTSGTSSATSTPNTSPQKLPKGNWVCAKPVSNLGTNHNKHITDKLQILMQTYKNTKDQWRALGYSKAISALKNYHKAITTWEEANSIPGIGKKMADKVWEIIESGHLRKIDYVCQGEEVKAINLFTKIHGVGPTIAQELYQQGFRTIDDVREKAKLNRQQKIGIKHFDDFLDRMSREEAGEIEKVVKDMALSINPGLIAMACGSYRRGKPTCGDVDVIVTHPDGRSHKGIFHKLLEKLRATGFITDDLVSNEDVGEQKKYLGVCKLPGEDRKHRRLDIIVVPYHEYPCAIMYFTGSSHFNRSMRALAGKKGMSLNEHAMKSGVIRKGHEKISEGVSIPVKSEEDVFRILGLEYRTPKERDW</sequence>
<dbReference type="Pfam" id="PF14791">
    <property type="entry name" value="DNA_pol_B_thumb"/>
    <property type="match status" value="1"/>
</dbReference>
<organism evidence="23 24">
    <name type="scientific">Saccoglossus kowalevskii</name>
    <name type="common">Acorn worm</name>
    <dbReference type="NCBI Taxonomy" id="10224"/>
    <lineage>
        <taxon>Eukaryota</taxon>
        <taxon>Metazoa</taxon>
        <taxon>Hemichordata</taxon>
        <taxon>Enteropneusta</taxon>
        <taxon>Harrimaniidae</taxon>
        <taxon>Saccoglossus</taxon>
    </lineage>
</organism>
<dbReference type="SUPFAM" id="SSF52113">
    <property type="entry name" value="BRCT domain"/>
    <property type="match status" value="1"/>
</dbReference>
<dbReference type="PROSITE" id="PS50172">
    <property type="entry name" value="BRCT"/>
    <property type="match status" value="1"/>
</dbReference>
<evidence type="ECO:0000256" key="19">
    <source>
        <dbReference type="ARBA" id="ARBA00049244"/>
    </source>
</evidence>
<dbReference type="PANTHER" id="PTHR11276:SF28">
    <property type="entry name" value="DNA POLYMERASE LAMBDA"/>
    <property type="match status" value="1"/>
</dbReference>
<dbReference type="RefSeq" id="XP_002734013.2">
    <property type="nucleotide sequence ID" value="XM_002733967.2"/>
</dbReference>
<dbReference type="InterPro" id="IPR029398">
    <property type="entry name" value="PolB_thumb"/>
</dbReference>
<dbReference type="InterPro" id="IPR002054">
    <property type="entry name" value="DNA-dir_DNA_pol_X"/>
</dbReference>
<dbReference type="PIRSF" id="PIRSF000817">
    <property type="entry name" value="DNA_NT"/>
    <property type="match status" value="1"/>
</dbReference>
<feature type="compositionally biased region" description="Acidic residues" evidence="21">
    <location>
        <begin position="210"/>
        <end position="223"/>
    </location>
</feature>
<dbReference type="InterPro" id="IPR001726">
    <property type="entry name" value="TdT/Mu"/>
</dbReference>
<dbReference type="InterPro" id="IPR028207">
    <property type="entry name" value="DNA_pol_B_palm_palm"/>
</dbReference>
<dbReference type="Proteomes" id="UP000694865">
    <property type="component" value="Unplaced"/>
</dbReference>
<evidence type="ECO:0000256" key="12">
    <source>
        <dbReference type="ARBA" id="ARBA00022763"/>
    </source>
</evidence>
<evidence type="ECO:0000256" key="2">
    <source>
        <dbReference type="ARBA" id="ARBA00001946"/>
    </source>
</evidence>
<feature type="compositionally biased region" description="Basic and acidic residues" evidence="21">
    <location>
        <begin position="149"/>
        <end position="160"/>
    </location>
</feature>
<evidence type="ECO:0000256" key="5">
    <source>
        <dbReference type="ARBA" id="ARBA00012417"/>
    </source>
</evidence>
<evidence type="ECO:0000259" key="22">
    <source>
        <dbReference type="PROSITE" id="PS50172"/>
    </source>
</evidence>
<reference evidence="24" key="1">
    <citation type="submission" date="2025-08" db="UniProtKB">
        <authorList>
            <consortium name="RefSeq"/>
        </authorList>
    </citation>
    <scope>IDENTIFICATION</scope>
    <source>
        <tissue evidence="24">Testes</tissue>
    </source>
</reference>
<dbReference type="SUPFAM" id="SSF81585">
    <property type="entry name" value="PsbU/PolX domain-like"/>
    <property type="match status" value="1"/>
</dbReference>
<evidence type="ECO:0000256" key="15">
    <source>
        <dbReference type="ARBA" id="ARBA00023125"/>
    </source>
</evidence>
<dbReference type="Pfam" id="PF14716">
    <property type="entry name" value="HHH_8"/>
    <property type="match status" value="1"/>
</dbReference>
<evidence type="ECO:0000256" key="14">
    <source>
        <dbReference type="ARBA" id="ARBA00022932"/>
    </source>
</evidence>
<evidence type="ECO:0000256" key="20">
    <source>
        <dbReference type="PIRNR" id="PIRNR000817"/>
    </source>
</evidence>
<feature type="region of interest" description="Disordered" evidence="21">
    <location>
        <begin position="149"/>
        <end position="253"/>
    </location>
</feature>
<evidence type="ECO:0000256" key="1">
    <source>
        <dbReference type="ARBA" id="ARBA00001936"/>
    </source>
</evidence>
<keyword evidence="10" id="KW-0235">DNA replication</keyword>
<feature type="domain" description="BRCT" evidence="22">
    <location>
        <begin position="44"/>
        <end position="140"/>
    </location>
</feature>
<evidence type="ECO:0000256" key="3">
    <source>
        <dbReference type="ARBA" id="ARBA00004123"/>
    </source>
</evidence>
<dbReference type="PRINTS" id="PR00869">
    <property type="entry name" value="DNAPOLX"/>
</dbReference>
<keyword evidence="9 20" id="KW-0548">Nucleotidyltransferase</keyword>
<evidence type="ECO:0000256" key="6">
    <source>
        <dbReference type="ARBA" id="ARBA00016513"/>
    </source>
</evidence>
<dbReference type="InterPro" id="IPR010996">
    <property type="entry name" value="HHH_MUS81"/>
</dbReference>
<dbReference type="Gene3D" id="3.30.460.10">
    <property type="entry name" value="Beta Polymerase, domain 2"/>
    <property type="match status" value="1"/>
</dbReference>
<dbReference type="Pfam" id="PF10391">
    <property type="entry name" value="DNA_pol_lambd_f"/>
    <property type="match status" value="1"/>
</dbReference>
<protein>
    <recommendedName>
        <fullName evidence="6">DNA polymerase lambda</fullName>
        <ecNumber evidence="5">2.7.7.7</ecNumber>
    </recommendedName>
</protein>
<dbReference type="InterPro" id="IPR027421">
    <property type="entry name" value="DNA_pol_lamdba_lyase_dom_sf"/>
</dbReference>
<comment type="subcellular location">
    <subcellularLocation>
        <location evidence="3 20">Nucleus</location>
    </subcellularLocation>
</comment>
<evidence type="ECO:0000256" key="21">
    <source>
        <dbReference type="SAM" id="MobiDB-lite"/>
    </source>
</evidence>
<evidence type="ECO:0000256" key="16">
    <source>
        <dbReference type="ARBA" id="ARBA00023204"/>
    </source>
</evidence>
<feature type="region of interest" description="Disordered" evidence="21">
    <location>
        <begin position="1"/>
        <end position="37"/>
    </location>
</feature>
<dbReference type="GeneID" id="100370602"/>
<dbReference type="CDD" id="cd00141">
    <property type="entry name" value="NT_POLXc"/>
    <property type="match status" value="1"/>
</dbReference>
<dbReference type="EC" id="2.7.7.7" evidence="5"/>
<keyword evidence="18 20" id="KW-0539">Nucleus</keyword>
<feature type="compositionally biased region" description="Basic and acidic residues" evidence="21">
    <location>
        <begin position="1"/>
        <end position="16"/>
    </location>
</feature>
<dbReference type="InterPro" id="IPR036420">
    <property type="entry name" value="BRCT_dom_sf"/>
</dbReference>
<comment type="cofactor">
    <cofactor evidence="2">
        <name>Mg(2+)</name>
        <dbReference type="ChEBI" id="CHEBI:18420"/>
    </cofactor>
</comment>
<keyword evidence="13 20" id="KW-0460">Magnesium</keyword>
<evidence type="ECO:0000256" key="8">
    <source>
        <dbReference type="ARBA" id="ARBA00022679"/>
    </source>
</evidence>
<dbReference type="Pfam" id="PF00533">
    <property type="entry name" value="BRCT"/>
    <property type="match status" value="1"/>
</dbReference>
<accession>A0ABM0GNR7</accession>
<evidence type="ECO:0000256" key="10">
    <source>
        <dbReference type="ARBA" id="ARBA00022705"/>
    </source>
</evidence>
<dbReference type="PRINTS" id="PR00870">
    <property type="entry name" value="DNAPOLXBETA"/>
</dbReference>
<comment type="catalytic activity">
    <reaction evidence="19">
        <text>DNA(n) + a 2'-deoxyribonucleoside 5'-triphosphate = DNA(n+1) + diphosphate</text>
        <dbReference type="Rhea" id="RHEA:22508"/>
        <dbReference type="Rhea" id="RHEA-COMP:17339"/>
        <dbReference type="Rhea" id="RHEA-COMP:17340"/>
        <dbReference type="ChEBI" id="CHEBI:33019"/>
        <dbReference type="ChEBI" id="CHEBI:61560"/>
        <dbReference type="ChEBI" id="CHEBI:173112"/>
        <dbReference type="EC" id="2.7.7.7"/>
    </reaction>
</comment>
<evidence type="ECO:0000313" key="24">
    <source>
        <dbReference type="RefSeq" id="XP_002734013.2"/>
    </source>
</evidence>
<keyword evidence="16" id="KW-0234">DNA repair</keyword>
<dbReference type="InterPro" id="IPR043519">
    <property type="entry name" value="NT_sf"/>
</dbReference>
<evidence type="ECO:0000256" key="18">
    <source>
        <dbReference type="ARBA" id="ARBA00023242"/>
    </source>
</evidence>
<name>A0ABM0GNR7_SACKO</name>
<dbReference type="Gene3D" id="3.30.210.10">
    <property type="entry name" value="DNA polymerase, thumb domain"/>
    <property type="match status" value="1"/>
</dbReference>
<comment type="similarity">
    <text evidence="4 20">Belongs to the DNA polymerase type-X family.</text>
</comment>
<gene>
    <name evidence="24" type="primary">LOC100370602</name>
</gene>
<dbReference type="InterPro" id="IPR018944">
    <property type="entry name" value="DNA_pol_lambd_fingers_domain"/>
</dbReference>
<keyword evidence="11 20" id="KW-0479">Metal-binding</keyword>
<dbReference type="InterPro" id="IPR002008">
    <property type="entry name" value="DNA_pol_X_beta-like"/>
</dbReference>
<dbReference type="Gene3D" id="3.40.50.10190">
    <property type="entry name" value="BRCT domain"/>
    <property type="match status" value="1"/>
</dbReference>
<dbReference type="SUPFAM" id="SSF47802">
    <property type="entry name" value="DNA polymerase beta, N-terminal domain-like"/>
    <property type="match status" value="1"/>
</dbReference>
<evidence type="ECO:0000313" key="23">
    <source>
        <dbReference type="Proteomes" id="UP000694865"/>
    </source>
</evidence>
<proteinExistence type="inferred from homology"/>
<dbReference type="SUPFAM" id="SSF81301">
    <property type="entry name" value="Nucleotidyltransferase"/>
    <property type="match status" value="1"/>
</dbReference>
<keyword evidence="8 20" id="KW-0808">Transferase</keyword>
<keyword evidence="15" id="KW-0238">DNA-binding</keyword>